<dbReference type="PANTHER" id="PTHR43064:SF1">
    <property type="entry name" value="SLL1489 PROTEIN"/>
    <property type="match status" value="1"/>
</dbReference>
<dbReference type="Gene3D" id="3.40.50.1970">
    <property type="match status" value="1"/>
</dbReference>
<keyword evidence="2" id="KW-0614">Plasmid</keyword>
<reference evidence="2" key="1">
    <citation type="submission" date="2022-10" db="EMBL/GenBank/DDBJ databases">
        <title>Catenovulum adriacola sp. nov. isolated in the Harbour of Susak.</title>
        <authorList>
            <person name="Schoch T."/>
            <person name="Reich S.J."/>
            <person name="Stoeferle S."/>
            <person name="Flaiz M."/>
            <person name="Kazda M."/>
            <person name="Riedel C.U."/>
            <person name="Duerre P."/>
        </authorList>
    </citation>
    <scope>NUCLEOTIDE SEQUENCE</scope>
    <source>
        <strain evidence="2">TS8</strain>
        <plasmid evidence="2">pCadTS8_2</plasmid>
    </source>
</reference>
<dbReference type="PANTHER" id="PTHR43064">
    <property type="entry name" value="PHOSPHORIBOSYLAMINOIMIDAZOLE CARBOXYLASE-RELATED"/>
    <property type="match status" value="1"/>
</dbReference>
<dbReference type="InterPro" id="IPR039476">
    <property type="entry name" value="P2CMN_synthase_LarB"/>
</dbReference>
<evidence type="ECO:0000313" key="2">
    <source>
        <dbReference type="EMBL" id="WAJ72274.1"/>
    </source>
</evidence>
<protein>
    <submittedName>
        <fullName evidence="2">Nickel pincer cofactor biosynthesis protein LarB</fullName>
    </submittedName>
</protein>
<dbReference type="NCBIfam" id="NF033503">
    <property type="entry name" value="LarB"/>
    <property type="match status" value="1"/>
</dbReference>
<dbReference type="EMBL" id="CP109967">
    <property type="protein sequence ID" value="WAJ72274.1"/>
    <property type="molecule type" value="Genomic_DNA"/>
</dbReference>
<name>A0ABY7AVC9_9ALTE</name>
<dbReference type="RefSeq" id="WP_268076989.1">
    <property type="nucleotide sequence ID" value="NZ_CP109967.1"/>
</dbReference>
<proteinExistence type="predicted"/>
<gene>
    <name evidence="2" type="primary">larB</name>
    <name evidence="2" type="ORF">OLW01_16155</name>
</gene>
<feature type="domain" description="PurE" evidence="1">
    <location>
        <begin position="93"/>
        <end position="225"/>
    </location>
</feature>
<sequence>MQQYEWDYDRHQRTNIGEAVYCESKSVEQIQLILNQHIQNQANVLLTRLSAEQFQLLDADIQQKLDYCAISKTAILQSKSAHLADVSPFFANFKVGIITAGTSDIAVASEVARTLSFNQIHSEMICDVGVAGIHRLLNKIDNIRQFPVLIACAGMEGALFSVLTGLTHAPVIAVPTSVGYGVSKGGKTALESALASCAPGITTVNIDNGFGAACAAIKLAHMCKQWSQ</sequence>
<dbReference type="SMART" id="SM01001">
    <property type="entry name" value="AIRC"/>
    <property type="match status" value="1"/>
</dbReference>
<evidence type="ECO:0000259" key="1">
    <source>
        <dbReference type="SMART" id="SM01001"/>
    </source>
</evidence>
<organism evidence="2 3">
    <name type="scientific">Catenovulum adriaticum</name>
    <dbReference type="NCBI Taxonomy" id="2984846"/>
    <lineage>
        <taxon>Bacteria</taxon>
        <taxon>Pseudomonadati</taxon>
        <taxon>Pseudomonadota</taxon>
        <taxon>Gammaproteobacteria</taxon>
        <taxon>Alteromonadales</taxon>
        <taxon>Alteromonadaceae</taxon>
        <taxon>Catenovulum</taxon>
    </lineage>
</organism>
<accession>A0ABY7AVC9</accession>
<dbReference type="Proteomes" id="UP001163726">
    <property type="component" value="Plasmid pCadTS8_2"/>
</dbReference>
<keyword evidence="3" id="KW-1185">Reference proteome</keyword>
<dbReference type="InterPro" id="IPR000031">
    <property type="entry name" value="PurE_dom"/>
</dbReference>
<dbReference type="SUPFAM" id="SSF52255">
    <property type="entry name" value="N5-CAIR mutase (phosphoribosylaminoimidazole carboxylase, PurE)"/>
    <property type="match status" value="1"/>
</dbReference>
<geneLocation type="plasmid" evidence="2 3">
    <name>pCadTS8_2</name>
</geneLocation>
<dbReference type="Pfam" id="PF00731">
    <property type="entry name" value="AIRC"/>
    <property type="match status" value="1"/>
</dbReference>
<evidence type="ECO:0000313" key="3">
    <source>
        <dbReference type="Proteomes" id="UP001163726"/>
    </source>
</evidence>